<feature type="transmembrane region" description="Helical" evidence="6">
    <location>
        <begin position="249"/>
        <end position="270"/>
    </location>
</feature>
<comment type="subcellular location">
    <subcellularLocation>
        <location evidence="1">Cell membrane</location>
        <topology evidence="1">Multi-pass membrane protein</topology>
    </subcellularLocation>
</comment>
<evidence type="ECO:0000313" key="8">
    <source>
        <dbReference type="EMBL" id="MDT8898062.1"/>
    </source>
</evidence>
<feature type="transmembrane region" description="Helical" evidence="6">
    <location>
        <begin position="130"/>
        <end position="149"/>
    </location>
</feature>
<keyword evidence="4 6" id="KW-1133">Transmembrane helix</keyword>
<reference evidence="8 9" key="1">
    <citation type="submission" date="2023-07" db="EMBL/GenBank/DDBJ databases">
        <title>Novel species of Thermanaerothrix with wide hydrolytic capabilities.</title>
        <authorList>
            <person name="Zayulina K.S."/>
            <person name="Podosokorskaya O.A."/>
            <person name="Elcheninov A.G."/>
        </authorList>
    </citation>
    <scope>NUCLEOTIDE SEQUENCE [LARGE SCALE GENOMIC DNA]</scope>
    <source>
        <strain evidence="8 9">4228-RoL</strain>
    </source>
</reference>
<evidence type="ECO:0000256" key="5">
    <source>
        <dbReference type="ARBA" id="ARBA00023136"/>
    </source>
</evidence>
<keyword evidence="3 6" id="KW-0812">Transmembrane</keyword>
<comment type="similarity">
    <text evidence="2">Belongs to the major facilitator superfamily. TCR/Tet family.</text>
</comment>
<protein>
    <submittedName>
        <fullName evidence="8">MFS transporter</fullName>
    </submittedName>
</protein>
<dbReference type="PROSITE" id="PS00216">
    <property type="entry name" value="SUGAR_TRANSPORT_1"/>
    <property type="match status" value="1"/>
</dbReference>
<feature type="transmembrane region" description="Helical" evidence="6">
    <location>
        <begin position="41"/>
        <end position="61"/>
    </location>
</feature>
<evidence type="ECO:0000256" key="1">
    <source>
        <dbReference type="ARBA" id="ARBA00004651"/>
    </source>
</evidence>
<feature type="transmembrane region" description="Helical" evidence="6">
    <location>
        <begin position="217"/>
        <end position="237"/>
    </location>
</feature>
<evidence type="ECO:0000259" key="7">
    <source>
        <dbReference type="PROSITE" id="PS50850"/>
    </source>
</evidence>
<dbReference type="PROSITE" id="PS50850">
    <property type="entry name" value="MFS"/>
    <property type="match status" value="1"/>
</dbReference>
<comment type="caution">
    <text evidence="8">The sequence shown here is derived from an EMBL/GenBank/DDBJ whole genome shotgun (WGS) entry which is preliminary data.</text>
</comment>
<keyword evidence="9" id="KW-1185">Reference proteome</keyword>
<dbReference type="PRINTS" id="PR01035">
    <property type="entry name" value="TCRTETA"/>
</dbReference>
<feature type="domain" description="Major facilitator superfamily (MFS) profile" evidence="7">
    <location>
        <begin position="7"/>
        <end position="396"/>
    </location>
</feature>
<feature type="transmembrane region" description="Helical" evidence="6">
    <location>
        <begin position="365"/>
        <end position="383"/>
    </location>
</feature>
<feature type="transmembrane region" description="Helical" evidence="6">
    <location>
        <begin position="155"/>
        <end position="179"/>
    </location>
</feature>
<dbReference type="InterPro" id="IPR020846">
    <property type="entry name" value="MFS_dom"/>
</dbReference>
<evidence type="ECO:0000313" key="9">
    <source>
        <dbReference type="Proteomes" id="UP001254165"/>
    </source>
</evidence>
<feature type="transmembrane region" description="Helical" evidence="6">
    <location>
        <begin position="336"/>
        <end position="359"/>
    </location>
</feature>
<dbReference type="Gene3D" id="1.20.1250.20">
    <property type="entry name" value="MFS general substrate transporter like domains"/>
    <property type="match status" value="1"/>
</dbReference>
<name>A0ABU3NML3_9CHLR</name>
<keyword evidence="5 6" id="KW-0472">Membrane</keyword>
<evidence type="ECO:0000256" key="4">
    <source>
        <dbReference type="ARBA" id="ARBA00022989"/>
    </source>
</evidence>
<dbReference type="InterPro" id="IPR011701">
    <property type="entry name" value="MFS"/>
</dbReference>
<evidence type="ECO:0000256" key="3">
    <source>
        <dbReference type="ARBA" id="ARBA00022692"/>
    </source>
</evidence>
<dbReference type="PANTHER" id="PTHR24002:SF3">
    <property type="entry name" value="SOLUTE CARRIER FAMILY 22 MEMBER 18"/>
    <property type="match status" value="1"/>
</dbReference>
<dbReference type="PANTHER" id="PTHR24002">
    <property type="entry name" value="SOLUTE CARRIER FAMILY 22 MEMBER 18"/>
    <property type="match status" value="1"/>
</dbReference>
<dbReference type="InterPro" id="IPR001958">
    <property type="entry name" value="Tet-R_TetA/multi-R_MdtG-like"/>
</dbReference>
<gene>
    <name evidence="8" type="ORF">QYE77_07245</name>
</gene>
<dbReference type="Pfam" id="PF07690">
    <property type="entry name" value="MFS_1"/>
    <property type="match status" value="1"/>
</dbReference>
<dbReference type="EMBL" id="JAUHMF010000001">
    <property type="protein sequence ID" value="MDT8898062.1"/>
    <property type="molecule type" value="Genomic_DNA"/>
</dbReference>
<evidence type="ECO:0000256" key="6">
    <source>
        <dbReference type="SAM" id="Phobius"/>
    </source>
</evidence>
<dbReference type="InterPro" id="IPR005829">
    <property type="entry name" value="Sugar_transporter_CS"/>
</dbReference>
<dbReference type="SUPFAM" id="SSF103473">
    <property type="entry name" value="MFS general substrate transporter"/>
    <property type="match status" value="1"/>
</dbReference>
<feature type="transmembrane region" description="Helical" evidence="6">
    <location>
        <begin position="7"/>
        <end position="29"/>
    </location>
</feature>
<proteinExistence type="inferred from homology"/>
<feature type="transmembrane region" description="Helical" evidence="6">
    <location>
        <begin position="97"/>
        <end position="118"/>
    </location>
</feature>
<dbReference type="RefSeq" id="WP_315624709.1">
    <property type="nucleotide sequence ID" value="NZ_JAUHMF010000001.1"/>
</dbReference>
<feature type="transmembrane region" description="Helical" evidence="6">
    <location>
        <begin position="73"/>
        <end position="91"/>
    </location>
</feature>
<dbReference type="InterPro" id="IPR036259">
    <property type="entry name" value="MFS_trans_sf"/>
</dbReference>
<dbReference type="Proteomes" id="UP001254165">
    <property type="component" value="Unassembled WGS sequence"/>
</dbReference>
<feature type="transmembrane region" description="Helical" evidence="6">
    <location>
        <begin position="301"/>
        <end position="324"/>
    </location>
</feature>
<organism evidence="8 9">
    <name type="scientific">Thermanaerothrix solaris</name>
    <dbReference type="NCBI Taxonomy" id="3058434"/>
    <lineage>
        <taxon>Bacteria</taxon>
        <taxon>Bacillati</taxon>
        <taxon>Chloroflexota</taxon>
        <taxon>Anaerolineae</taxon>
        <taxon>Anaerolineales</taxon>
        <taxon>Anaerolineaceae</taxon>
        <taxon>Thermanaerothrix</taxon>
    </lineage>
</organism>
<feature type="transmembrane region" description="Helical" evidence="6">
    <location>
        <begin position="277"/>
        <end position="295"/>
    </location>
</feature>
<sequence>MLRQNRRLFAIFLIVFIDLLGFGLILPLLPYYAETFGATDFQVGLLVAVYAAAQFIATPILGRLSDRVGRRPVLLISIAGNLVGFIILALARSLGMLFIARIIAGFTGGNISVAQAYISDVTDARSRARGLGLIGAAFGLGFIIGPALGGVLSQWGFAVPALGAAALSLLNLILVAAWLPESLTLQARQEAQARPPLTLRAMVEALRKPLVGPLLHTRFFFAMAFSTFQTIFALYALRRFNLGPRETGYILTYVGVLSVLVQGVAVGKLTQRFSERALILAATALMALSLLGWAWAPSVPILLVILAPTALSGGVLNTVINSAISKVVAPTDVGGTLGIASALEALTRILSPALGSLLLEQFGPWAPGLASGVLLLWLTTYVWRYVYRIAVVPAEVAIRPDPSPQLERLSD</sequence>
<evidence type="ECO:0000256" key="2">
    <source>
        <dbReference type="ARBA" id="ARBA00007520"/>
    </source>
</evidence>
<accession>A0ABU3NML3</accession>